<sequence>MKVTIPEERELKTVYVCYDCFDKQWKGLETGWIGPIVAVFHRLKGHDVRRAEVIPDEGIIVSSARTSHAT</sequence>
<evidence type="ECO:0000313" key="2">
    <source>
        <dbReference type="Proteomes" id="UP000070341"/>
    </source>
</evidence>
<comment type="caution">
    <text evidence="1">The sequence shown here is derived from an EMBL/GenBank/DDBJ whole genome shotgun (WGS) entry which is preliminary data.</text>
</comment>
<dbReference type="Proteomes" id="UP000070341">
    <property type="component" value="Unassembled WGS sequence"/>
</dbReference>
<gene>
    <name evidence="1" type="ORF">AKJ40_00825</name>
</gene>
<reference evidence="1 2" key="1">
    <citation type="journal article" date="2016" name="Sci. Rep.">
        <title>Metabolic traits of an uncultured archaeal lineage -MSBL1- from brine pools of the Red Sea.</title>
        <authorList>
            <person name="Mwirichia R."/>
            <person name="Alam I."/>
            <person name="Rashid M."/>
            <person name="Vinu M."/>
            <person name="Ba-Alawi W."/>
            <person name="Anthony Kamau A."/>
            <person name="Kamanda Ngugi D."/>
            <person name="Goker M."/>
            <person name="Klenk H.P."/>
            <person name="Bajic V."/>
            <person name="Stingl U."/>
        </authorList>
    </citation>
    <scope>NUCLEOTIDE SEQUENCE [LARGE SCALE GENOMIC DNA]</scope>
    <source>
        <strain evidence="1">SCGC-AAA259M10</strain>
    </source>
</reference>
<evidence type="ECO:0000313" key="1">
    <source>
        <dbReference type="EMBL" id="KXB00736.1"/>
    </source>
</evidence>
<dbReference type="AlphaFoldDB" id="A0A133V2V3"/>
<keyword evidence="2" id="KW-1185">Reference proteome</keyword>
<proteinExistence type="predicted"/>
<name>A0A133V2V3_9EURY</name>
<dbReference type="EMBL" id="LHXU01000005">
    <property type="protein sequence ID" value="KXB00736.1"/>
    <property type="molecule type" value="Genomic_DNA"/>
</dbReference>
<organism evidence="1 2">
    <name type="scientific">candidate division MSBL1 archaeon SCGC-AAA259M10</name>
    <dbReference type="NCBI Taxonomy" id="1698270"/>
    <lineage>
        <taxon>Archaea</taxon>
        <taxon>Methanobacteriati</taxon>
        <taxon>Methanobacteriota</taxon>
        <taxon>candidate division MSBL1</taxon>
    </lineage>
</organism>
<accession>A0A133V2V3</accession>
<protein>
    <submittedName>
        <fullName evidence="1">Uncharacterized protein</fullName>
    </submittedName>
</protein>